<comment type="caution">
    <text evidence="2">The sequence shown here is derived from an EMBL/GenBank/DDBJ whole genome shotgun (WGS) entry which is preliminary data.</text>
</comment>
<dbReference type="Proteomes" id="UP000293925">
    <property type="component" value="Unassembled WGS sequence"/>
</dbReference>
<dbReference type="EMBL" id="SJSO01000003">
    <property type="protein sequence ID" value="TCD28685.1"/>
    <property type="molecule type" value="Genomic_DNA"/>
</dbReference>
<evidence type="ECO:0000313" key="3">
    <source>
        <dbReference type="Proteomes" id="UP000293925"/>
    </source>
</evidence>
<protein>
    <submittedName>
        <fullName evidence="2">Alpha/beta hydrolase</fullName>
    </submittedName>
</protein>
<dbReference type="GO" id="GO:0016787">
    <property type="term" value="F:hydrolase activity"/>
    <property type="evidence" value="ECO:0007669"/>
    <property type="project" value="UniProtKB-KW"/>
</dbReference>
<dbReference type="Gene3D" id="3.40.50.1820">
    <property type="entry name" value="alpha/beta hydrolase"/>
    <property type="match status" value="1"/>
</dbReference>
<keyword evidence="2" id="KW-0378">Hydrolase</keyword>
<feature type="domain" description="AB hydrolase-1" evidence="1">
    <location>
        <begin position="36"/>
        <end position="249"/>
    </location>
</feature>
<proteinExistence type="predicted"/>
<name>A0A4R0Q740_9SPHI</name>
<gene>
    <name evidence="2" type="ORF">EZ456_04680</name>
</gene>
<dbReference type="PANTHER" id="PTHR37017">
    <property type="entry name" value="AB HYDROLASE-1 DOMAIN-CONTAINING PROTEIN-RELATED"/>
    <property type="match status" value="1"/>
</dbReference>
<sequence>MKKQTKLFSAQRASLIFPLLVILSVNLNTFAQVKNVVIVHGAFADGSGWKNVFRILSKKGYNVTIVQNPLSSLESDVQATNRILDKQNGPVILVGHSWGGVVISQAGIHKNVVKLVYVAAYQPDKGENTLKWATSMPNLPEYGILPPDEKGFVYYDQSKFHVGFCADLPKEESDFMFAPQGPIYAESFTTPLKNAAWRDKPAYGIVATEDKSIRPEIQRNMYKRSNTKITEIKASHALFISQPEAVADVIIQAANDK</sequence>
<dbReference type="SUPFAM" id="SSF53474">
    <property type="entry name" value="alpha/beta-Hydrolases"/>
    <property type="match status" value="1"/>
</dbReference>
<dbReference type="InterPro" id="IPR052897">
    <property type="entry name" value="Sec-Metab_Biosynth_Hydrolase"/>
</dbReference>
<dbReference type="InterPro" id="IPR000073">
    <property type="entry name" value="AB_hydrolase_1"/>
</dbReference>
<dbReference type="InterPro" id="IPR029058">
    <property type="entry name" value="AB_hydrolase_fold"/>
</dbReference>
<dbReference type="AlphaFoldDB" id="A0A4R0Q740"/>
<dbReference type="Pfam" id="PF12697">
    <property type="entry name" value="Abhydrolase_6"/>
    <property type="match status" value="1"/>
</dbReference>
<evidence type="ECO:0000313" key="2">
    <source>
        <dbReference type="EMBL" id="TCD28685.1"/>
    </source>
</evidence>
<evidence type="ECO:0000259" key="1">
    <source>
        <dbReference type="Pfam" id="PF12697"/>
    </source>
</evidence>
<organism evidence="2 3">
    <name type="scientific">Pedobacter psychrodurus</name>
    <dbReference type="NCBI Taxonomy" id="2530456"/>
    <lineage>
        <taxon>Bacteria</taxon>
        <taxon>Pseudomonadati</taxon>
        <taxon>Bacteroidota</taxon>
        <taxon>Sphingobacteriia</taxon>
        <taxon>Sphingobacteriales</taxon>
        <taxon>Sphingobacteriaceae</taxon>
        <taxon>Pedobacter</taxon>
    </lineage>
</organism>
<keyword evidence="3" id="KW-1185">Reference proteome</keyword>
<dbReference type="PANTHER" id="PTHR37017:SF11">
    <property type="entry name" value="ESTERASE_LIPASE_THIOESTERASE DOMAIN-CONTAINING PROTEIN"/>
    <property type="match status" value="1"/>
</dbReference>
<dbReference type="OrthoDB" id="9112061at2"/>
<dbReference type="RefSeq" id="WP_131527788.1">
    <property type="nucleotide sequence ID" value="NZ_SJSO01000003.1"/>
</dbReference>
<accession>A0A4R0Q740</accession>
<reference evidence="2 3" key="1">
    <citation type="submission" date="2019-02" db="EMBL/GenBank/DDBJ databases">
        <title>Pedobacter sp. RP-3-21 sp. nov., isolated from Arctic soil.</title>
        <authorList>
            <person name="Dahal R.H."/>
        </authorList>
    </citation>
    <scope>NUCLEOTIDE SEQUENCE [LARGE SCALE GENOMIC DNA]</scope>
    <source>
        <strain evidence="2 3">RP-3-21</strain>
    </source>
</reference>